<gene>
    <name evidence="1" type="ORF">CDO35_07070</name>
</gene>
<reference evidence="2" key="1">
    <citation type="submission" date="2017-06" db="EMBL/GenBank/DDBJ databases">
        <authorList>
            <person name="Rastogi G."/>
            <person name="Vaishampayan P."/>
            <person name="Seuylemezian A."/>
        </authorList>
    </citation>
    <scope>NUCLEOTIDE SEQUENCE [LARGE SCALE GENOMIC DNA]</scope>
    <source>
        <strain evidence="2">PI11</strain>
    </source>
</reference>
<accession>A0A2G5FRX4</accession>
<dbReference type="EMBL" id="NIQU01000002">
    <property type="protein sequence ID" value="PIA70747.1"/>
    <property type="molecule type" value="Genomic_DNA"/>
</dbReference>
<comment type="caution">
    <text evidence="1">The sequence shown here is derived from an EMBL/GenBank/DDBJ whole genome shotgun (WGS) entry which is preliminary data.</text>
</comment>
<evidence type="ECO:0000313" key="2">
    <source>
        <dbReference type="Proteomes" id="UP000229504"/>
    </source>
</evidence>
<dbReference type="AlphaFoldDB" id="A0A2G5FRX4"/>
<protein>
    <submittedName>
        <fullName evidence="1">Uncharacterized protein</fullName>
    </submittedName>
</protein>
<dbReference type="Proteomes" id="UP000229504">
    <property type="component" value="Unassembled WGS sequence"/>
</dbReference>
<organism evidence="1 2">
    <name type="scientific">Pseudomonas sediminis</name>
    <dbReference type="NCBI Taxonomy" id="1691904"/>
    <lineage>
        <taxon>Bacteria</taxon>
        <taxon>Pseudomonadati</taxon>
        <taxon>Pseudomonadota</taxon>
        <taxon>Gammaproteobacteria</taxon>
        <taxon>Pseudomonadales</taxon>
        <taxon>Pseudomonadaceae</taxon>
        <taxon>Pseudomonas</taxon>
    </lineage>
</organism>
<sequence>MVHASDFLIARRRFFPLDSIVAALDSDWVRRSLAPFWRNPRCLPYPGAFAFLSNRLMYLVYQSTGATQ</sequence>
<name>A0A2G5FRX4_9PSED</name>
<proteinExistence type="predicted"/>
<evidence type="ECO:0000313" key="1">
    <source>
        <dbReference type="EMBL" id="PIA70747.1"/>
    </source>
</evidence>